<dbReference type="SUPFAM" id="SSF54285">
    <property type="entry name" value="MoaD/ThiS"/>
    <property type="match status" value="1"/>
</dbReference>
<accession>A0A1S2MZH1</accession>
<dbReference type="OrthoDB" id="3255135at2"/>
<dbReference type="CDD" id="cd17040">
    <property type="entry name" value="Ubl_MoaD_like"/>
    <property type="match status" value="1"/>
</dbReference>
<name>A0A1S2MZH1_9MICC</name>
<evidence type="ECO:0000313" key="2">
    <source>
        <dbReference type="Proteomes" id="UP000179540"/>
    </source>
</evidence>
<reference evidence="1 2" key="1">
    <citation type="submission" date="2016-10" db="EMBL/GenBank/DDBJ databases">
        <title>Draft genome sequence of strain LCT isolated from the Shenzhou X spacecraft of China.</title>
        <authorList>
            <person name="Huang B."/>
        </authorList>
    </citation>
    <scope>NUCLEOTIDE SEQUENCE [LARGE SCALE GENOMIC DNA]</scope>
    <source>
        <strain evidence="1 2">LCT-H5</strain>
    </source>
</reference>
<protein>
    <submittedName>
        <fullName evidence="1">Molybdopterin synthase sulfur carrier subunit</fullName>
    </submittedName>
</protein>
<dbReference type="Gene3D" id="3.10.20.30">
    <property type="match status" value="1"/>
</dbReference>
<comment type="caution">
    <text evidence="1">The sequence shown here is derived from an EMBL/GenBank/DDBJ whole genome shotgun (WGS) entry which is preliminary data.</text>
</comment>
<organism evidence="1 2">
    <name type="scientific">Rothia kristinae</name>
    <dbReference type="NCBI Taxonomy" id="37923"/>
    <lineage>
        <taxon>Bacteria</taxon>
        <taxon>Bacillati</taxon>
        <taxon>Actinomycetota</taxon>
        <taxon>Actinomycetes</taxon>
        <taxon>Micrococcales</taxon>
        <taxon>Micrococcaceae</taxon>
        <taxon>Rothia</taxon>
    </lineage>
</organism>
<dbReference type="AlphaFoldDB" id="A0A1S2MZH1"/>
<evidence type="ECO:0000313" key="1">
    <source>
        <dbReference type="EMBL" id="OIJ35400.1"/>
    </source>
</evidence>
<dbReference type="RefSeq" id="WP_075515148.1">
    <property type="nucleotide sequence ID" value="NZ_JAQDNX010000001.1"/>
</dbReference>
<dbReference type="InterPro" id="IPR012675">
    <property type="entry name" value="Beta-grasp_dom_sf"/>
</dbReference>
<dbReference type="EMBL" id="MODZ01000009">
    <property type="protein sequence ID" value="OIJ35400.1"/>
    <property type="molecule type" value="Genomic_DNA"/>
</dbReference>
<dbReference type="Proteomes" id="UP000179540">
    <property type="component" value="Unassembled WGS sequence"/>
</dbReference>
<gene>
    <name evidence="1" type="ORF">BK826_07840</name>
</gene>
<proteinExistence type="predicted"/>
<sequence length="86" mass="9117">MQIHWFAAAAAARGEQTEQLDTAPFPTLGDLLAHLGREHTEHDAGGRTLAEVLGRCTFLLDGRGADPEARLDGVARLDVLPPFAGG</sequence>
<dbReference type="Pfam" id="PF02597">
    <property type="entry name" value="ThiS"/>
    <property type="match status" value="1"/>
</dbReference>
<dbReference type="InterPro" id="IPR003749">
    <property type="entry name" value="ThiS/MoaD-like"/>
</dbReference>
<dbReference type="InterPro" id="IPR016155">
    <property type="entry name" value="Mopterin_synth/thiamin_S_b"/>
</dbReference>